<dbReference type="GO" id="GO:0004673">
    <property type="term" value="F:protein histidine kinase activity"/>
    <property type="evidence" value="ECO:0007669"/>
    <property type="project" value="UniProtKB-EC"/>
</dbReference>
<dbReference type="GO" id="GO:0005524">
    <property type="term" value="F:ATP binding"/>
    <property type="evidence" value="ECO:0007669"/>
    <property type="project" value="UniProtKB-KW"/>
</dbReference>
<keyword evidence="8" id="KW-1133">Transmembrane helix</keyword>
<dbReference type="SUPFAM" id="SSF55874">
    <property type="entry name" value="ATPase domain of HSP90 chaperone/DNA topoisomerase II/histidine kinase"/>
    <property type="match status" value="1"/>
</dbReference>
<feature type="transmembrane region" description="Helical" evidence="8">
    <location>
        <begin position="134"/>
        <end position="158"/>
    </location>
</feature>
<feature type="transmembrane region" description="Helical" evidence="8">
    <location>
        <begin position="72"/>
        <end position="93"/>
    </location>
</feature>
<evidence type="ECO:0000313" key="11">
    <source>
        <dbReference type="Proteomes" id="UP000011586"/>
    </source>
</evidence>
<evidence type="ECO:0000256" key="2">
    <source>
        <dbReference type="ARBA" id="ARBA00012438"/>
    </source>
</evidence>
<dbReference type="EC" id="2.7.13.3" evidence="2"/>
<organism evidence="10 11">
    <name type="scientific">Halorubrum californiense DSM 19288</name>
    <dbReference type="NCBI Taxonomy" id="1227465"/>
    <lineage>
        <taxon>Archaea</taxon>
        <taxon>Methanobacteriati</taxon>
        <taxon>Methanobacteriota</taxon>
        <taxon>Stenosarchaea group</taxon>
        <taxon>Halobacteria</taxon>
        <taxon>Halobacteriales</taxon>
        <taxon>Haloferacaceae</taxon>
        <taxon>Halorubrum</taxon>
    </lineage>
</organism>
<dbReference type="InterPro" id="IPR050980">
    <property type="entry name" value="2C_sensor_his_kinase"/>
</dbReference>
<dbReference type="STRING" id="1227465.C463_08057"/>
<evidence type="ECO:0000256" key="4">
    <source>
        <dbReference type="ARBA" id="ARBA00022741"/>
    </source>
</evidence>
<proteinExistence type="predicted"/>
<evidence type="ECO:0000256" key="5">
    <source>
        <dbReference type="ARBA" id="ARBA00022777"/>
    </source>
</evidence>
<comment type="caution">
    <text evidence="10">The sequence shown here is derived from an EMBL/GenBank/DDBJ whole genome shotgun (WGS) entry which is preliminary data.</text>
</comment>
<keyword evidence="8" id="KW-0472">Membrane</keyword>
<evidence type="ECO:0000256" key="7">
    <source>
        <dbReference type="SAM" id="MobiDB-lite"/>
    </source>
</evidence>
<evidence type="ECO:0000256" key="6">
    <source>
        <dbReference type="ARBA" id="ARBA00022840"/>
    </source>
</evidence>
<dbReference type="PATRIC" id="fig|1227465.4.peg.1584"/>
<dbReference type="SMART" id="SM00387">
    <property type="entry name" value="HATPase_c"/>
    <property type="match status" value="1"/>
</dbReference>
<sequence length="393" mass="40754">MGHRFDTRGASGDRLQELLVTLGIADPDDAEGRREGGVVRAAAAAFVSLTGFALLVPNVTPLAPGGEPPIGVALSVLGTILSLVLVAVGGLLFRSSFTTRNAVRIAVWNLFGIAVLGGIMLGILRYQAALGSPLVAPTFSVAKVLAIGAVAHVIIGVYDARPVRAQELAKEQRKLSVLNRVIRHNLRNETTVLGGHASLVAEGVTDPELRESAERIARSASVIGGLAEDAKRLQAAFERRSEERGPVDVESIVADAADAAREAGAETVEVDVDGAVAMADDRLATAIEELATNAPEHGASEVSLSARERDGDVEIAVSDDGPGIHETESRVITGRDPETQLEHASGLGLWIVRATADAFDGWLSIETVRADADGGGASADETGTTITLGVPAA</sequence>
<dbReference type="Pfam" id="PF02518">
    <property type="entry name" value="HATPase_c"/>
    <property type="match status" value="1"/>
</dbReference>
<name>M0EEP6_9EURY</name>
<keyword evidence="6" id="KW-0067">ATP-binding</keyword>
<feature type="region of interest" description="Disordered" evidence="7">
    <location>
        <begin position="374"/>
        <end position="393"/>
    </location>
</feature>
<dbReference type="PROSITE" id="PS50109">
    <property type="entry name" value="HIS_KIN"/>
    <property type="match status" value="1"/>
</dbReference>
<feature type="transmembrane region" description="Helical" evidence="8">
    <location>
        <begin position="105"/>
        <end position="128"/>
    </location>
</feature>
<evidence type="ECO:0000256" key="1">
    <source>
        <dbReference type="ARBA" id="ARBA00000085"/>
    </source>
</evidence>
<dbReference type="InterPro" id="IPR005467">
    <property type="entry name" value="His_kinase_dom"/>
</dbReference>
<keyword evidence="3" id="KW-0808">Transferase</keyword>
<dbReference type="InterPro" id="IPR031623">
    <property type="entry name" value="HisKA_4TM"/>
</dbReference>
<dbReference type="PANTHER" id="PTHR44936:SF10">
    <property type="entry name" value="SENSOR PROTEIN RSTB"/>
    <property type="match status" value="1"/>
</dbReference>
<keyword evidence="8" id="KW-0812">Transmembrane</keyword>
<comment type="catalytic activity">
    <reaction evidence="1">
        <text>ATP + protein L-histidine = ADP + protein N-phospho-L-histidine.</text>
        <dbReference type="EC" id="2.7.13.3"/>
    </reaction>
</comment>
<dbReference type="EMBL" id="AOJK01000036">
    <property type="protein sequence ID" value="ELZ44894.1"/>
    <property type="molecule type" value="Genomic_DNA"/>
</dbReference>
<evidence type="ECO:0000259" key="9">
    <source>
        <dbReference type="PROSITE" id="PS50109"/>
    </source>
</evidence>
<dbReference type="Gene3D" id="3.30.565.10">
    <property type="entry name" value="Histidine kinase-like ATPase, C-terminal domain"/>
    <property type="match status" value="1"/>
</dbReference>
<keyword evidence="4" id="KW-0547">Nucleotide-binding</keyword>
<feature type="transmembrane region" description="Helical" evidence="8">
    <location>
        <begin position="41"/>
        <end position="60"/>
    </location>
</feature>
<dbReference type="RefSeq" id="WP_008442609.1">
    <property type="nucleotide sequence ID" value="NZ_AOJK01000036.1"/>
</dbReference>
<reference evidence="10 11" key="1">
    <citation type="journal article" date="2014" name="PLoS Genet.">
        <title>Phylogenetically driven sequencing of extremely halophilic archaea reveals strategies for static and dynamic osmo-response.</title>
        <authorList>
            <person name="Becker E.A."/>
            <person name="Seitzer P.M."/>
            <person name="Tritt A."/>
            <person name="Larsen D."/>
            <person name="Krusor M."/>
            <person name="Yao A.I."/>
            <person name="Wu D."/>
            <person name="Madern D."/>
            <person name="Eisen J.A."/>
            <person name="Darling A.E."/>
            <person name="Facciotti M.T."/>
        </authorList>
    </citation>
    <scope>NUCLEOTIDE SEQUENCE [LARGE SCALE GENOMIC DNA]</scope>
    <source>
        <strain evidence="10 11">DSM 19288</strain>
    </source>
</reference>
<dbReference type="InterPro" id="IPR003594">
    <property type="entry name" value="HATPase_dom"/>
</dbReference>
<dbReference type="Proteomes" id="UP000011586">
    <property type="component" value="Unassembled WGS sequence"/>
</dbReference>
<evidence type="ECO:0000256" key="3">
    <source>
        <dbReference type="ARBA" id="ARBA00022679"/>
    </source>
</evidence>
<evidence type="ECO:0000313" key="10">
    <source>
        <dbReference type="EMBL" id="ELZ44894.1"/>
    </source>
</evidence>
<dbReference type="AlphaFoldDB" id="M0EEP6"/>
<gene>
    <name evidence="10" type="ORF">C463_08057</name>
</gene>
<dbReference type="OrthoDB" id="342253at2157"/>
<protein>
    <recommendedName>
        <fullName evidence="2">histidine kinase</fullName>
        <ecNumber evidence="2">2.7.13.3</ecNumber>
    </recommendedName>
</protein>
<keyword evidence="5 10" id="KW-0418">Kinase</keyword>
<evidence type="ECO:0000256" key="8">
    <source>
        <dbReference type="SAM" id="Phobius"/>
    </source>
</evidence>
<dbReference type="InterPro" id="IPR036890">
    <property type="entry name" value="HATPase_C_sf"/>
</dbReference>
<dbReference type="Pfam" id="PF16926">
    <property type="entry name" value="HisKA_4TM"/>
    <property type="match status" value="1"/>
</dbReference>
<accession>M0EEP6</accession>
<keyword evidence="11" id="KW-1185">Reference proteome</keyword>
<dbReference type="PANTHER" id="PTHR44936">
    <property type="entry name" value="SENSOR PROTEIN CREC"/>
    <property type="match status" value="1"/>
</dbReference>
<feature type="domain" description="Histidine kinase" evidence="9">
    <location>
        <begin position="181"/>
        <end position="393"/>
    </location>
</feature>